<keyword evidence="5" id="KW-0539">Nucleus</keyword>
<feature type="compositionally biased region" description="Basic residues" evidence="7">
    <location>
        <begin position="1267"/>
        <end position="1279"/>
    </location>
</feature>
<dbReference type="OrthoDB" id="5399929at2759"/>
<feature type="domain" description="Telomere-associated protein Rif1 N-terminal" evidence="8">
    <location>
        <begin position="117"/>
        <end position="490"/>
    </location>
</feature>
<feature type="compositionally biased region" description="Low complexity" evidence="7">
    <location>
        <begin position="1175"/>
        <end position="1185"/>
    </location>
</feature>
<feature type="compositionally biased region" description="Polar residues" evidence="7">
    <location>
        <begin position="1240"/>
        <end position="1266"/>
    </location>
</feature>
<evidence type="ECO:0000256" key="1">
    <source>
        <dbReference type="ARBA" id="ARBA00004123"/>
    </source>
</evidence>
<feature type="region of interest" description="Disordered" evidence="7">
    <location>
        <begin position="1091"/>
        <end position="1195"/>
    </location>
</feature>
<dbReference type="EMBL" id="CP055898">
    <property type="protein sequence ID" value="QKX53661.1"/>
    <property type="molecule type" value="Genomic_DNA"/>
</dbReference>
<keyword evidence="10" id="KW-1185">Reference proteome</keyword>
<evidence type="ECO:0000256" key="4">
    <source>
        <dbReference type="ARBA" id="ARBA00022895"/>
    </source>
</evidence>
<evidence type="ECO:0000313" key="10">
    <source>
        <dbReference type="Proteomes" id="UP000509510"/>
    </source>
</evidence>
<dbReference type="PANTHER" id="PTHR22928:SF3">
    <property type="entry name" value="TELOMERE-ASSOCIATED PROTEIN RIF1"/>
    <property type="match status" value="1"/>
</dbReference>
<feature type="compositionally biased region" description="Polar residues" evidence="7">
    <location>
        <begin position="1518"/>
        <end position="1552"/>
    </location>
</feature>
<organism evidence="9 10">
    <name type="scientific">Talaromyces rugulosus</name>
    <name type="common">Penicillium rugulosum</name>
    <dbReference type="NCBI Taxonomy" id="121627"/>
    <lineage>
        <taxon>Eukaryota</taxon>
        <taxon>Fungi</taxon>
        <taxon>Dikarya</taxon>
        <taxon>Ascomycota</taxon>
        <taxon>Pezizomycotina</taxon>
        <taxon>Eurotiomycetes</taxon>
        <taxon>Eurotiomycetidae</taxon>
        <taxon>Eurotiales</taxon>
        <taxon>Trichocomaceae</taxon>
        <taxon>Talaromyces</taxon>
        <taxon>Talaromyces sect. Islandici</taxon>
    </lineage>
</organism>
<reference evidence="10" key="1">
    <citation type="submission" date="2020-06" db="EMBL/GenBank/DDBJ databases">
        <title>A chromosome-scale genome assembly of Talaromyces rugulosus W13939.</title>
        <authorList>
            <person name="Wang B."/>
            <person name="Guo L."/>
            <person name="Ye K."/>
            <person name="Wang L."/>
        </authorList>
    </citation>
    <scope>NUCLEOTIDE SEQUENCE [LARGE SCALE GENOMIC DNA]</scope>
    <source>
        <strain evidence="10">W13939</strain>
    </source>
</reference>
<feature type="region of interest" description="Disordered" evidence="7">
    <location>
        <begin position="1219"/>
        <end position="1363"/>
    </location>
</feature>
<sequence>MSEILTARPPTPPRTFFKRDADHLQDRLNVPDTPSAADSNILRSSKKVNFSPITSYIKPATASGLTPVSNTAIRSIPPSNECKPVKSILKMTNGPTPTEENEPQPFAVLLESAIQQLAGESISSRVDAYIHLLGSTKTYDSVPEQSAMVSKVGLLAQFIQRDVGRDFGKGEVLEMNLVTNAMKFAIYLVWSEALSTYLPDDFKIFIVDHSLSALQDSKVPKTVLIHYTNLLYNQNFPPKIMTNSRITRILAALSNLADRVKGNGVISQRLGVYTRLLGQDKAAMASQASLWVENLISGLLHPIKDVRSKALVLGNQVSVILGPNLNISKTILDIFNKELPKGQKLVSEICERMSRMMSSVDSGEHVPQIWSIIILLLRSKRFVMEEWTYFKDWVLVLQKCFNCSEPRIKIQAILGWNRFVYVITCNDSTSRSMMKMLTRPIVSQFERKKTEKPGSTVNRAVLSSYYNLIYYAFRPSASYEHTDFIWEEYIHQPLAKIFTTSSQLSDSACKALASLLWSSQPKVWTENKINEPLKMEPENIFPIDCKWTRSRIGLVLKTFEALFPTSTWAPENDPVSDIAVAWANLCKSLAEASSKEIKASTGLTQAIASILDLFQRLRHGAPASLNAETSDKFLERLSFLSTTLITAIGPSPFTEKLLLKTAQETYQAANTPTHHRTPSDSNLDTPFMHILRILSSFGEDSDLRDLKTSLFDSLLEVACRGRQSRGSRLEFLEKCTLLRLRDSDTDLKLVGSIWVAAAKLTINCLTSFPMETPRDRDGTVTRDYDNVTKILARGLQFGTTFQTWDSLLDACIRVVRTERGERSIASLIIEPLATESLQLTRKLSFWPLKALTTQALSLSYYQKGETRASVTGLGQGPTVPNHPFFPENLLELIIKVTAEAYEQFNVDENIATAEVMESLTALLGSGTAQFRFKLLDKLQAPLSLWLQDTARCLTSENGTSNRLLTACRTLSWAVANILQTAVPHDAESLRTFEAIVSAGLESVHKSTANRFIETWNTSFGLQASVTYPPAVQLALEKLDPFVELQLPCPLPSKDNSKSYGIPDLVESQDTDSSFDSAQDLITKDLKNRFRRKQRPATFSSSPITQLLEKNAETAQPARADMTPRRRLRHDNSQIQFVPVESSPLPSDIESQLLTERQKEVKERQRGSNAMFLEDLPSSSPALPSPTKDTGVLTPVKLSDLRDTELGSDDLLTPTLAANLQENDDDFPGSSPTPSAKDRSIQSQKVSSFPLGVSQTEIAPPSEIQSRSPRRPAVRRKSSLRRSESYTSDADNRVENGSGRRRSTRRSVTRSSGPTTEETPVQEASPKQLNKSSDSNSKALPEPEDAPLDEIPDTYKDEFEQQLASQLGQDLELAVDFQDIEYSQPSNTADLPPAPVTRKRKRDTITDAEHSPVSDRGKRRSLRSSQSAPTEDNFNTVSKENNTTAGTTTRRSGLSAKDVVTPQSSPTKGVSTPDPVAGNRTNTGSRRRRRRLDDNYVPEIPSSPPQAESHSLKRRRSQRLSGILSSPVTKSDSMPTTPRKQQKHAQSSPVNPGTSTPSSRSLRRRTRLSEVAATPDANESTEDATNDLEPEPTEPTLPLEIPDQETKILTSDEPSPQEFVQSKDDDVAMSMEDPNSSVPALTEEAHKQTGEYVSHEVQTDTVVDNEGETQGSGIVSSLRQVLSNIKSASFGRGVLREIDDLMFDIRVEAVKRSQA</sequence>
<evidence type="ECO:0000256" key="5">
    <source>
        <dbReference type="ARBA" id="ARBA00023242"/>
    </source>
</evidence>
<dbReference type="Proteomes" id="UP000509510">
    <property type="component" value="Chromosome I"/>
</dbReference>
<dbReference type="PANTHER" id="PTHR22928">
    <property type="entry name" value="TELOMERE-ASSOCIATED PROTEIN RIF1"/>
    <property type="match status" value="1"/>
</dbReference>
<dbReference type="RefSeq" id="XP_035339840.1">
    <property type="nucleotide sequence ID" value="XM_035483947.1"/>
</dbReference>
<name>A0A7H8QJD6_TALRU</name>
<feature type="compositionally biased region" description="Polar residues" evidence="7">
    <location>
        <begin position="1460"/>
        <end position="1469"/>
    </location>
</feature>
<feature type="compositionally biased region" description="Polar residues" evidence="7">
    <location>
        <begin position="1324"/>
        <end position="1337"/>
    </location>
</feature>
<feature type="compositionally biased region" description="Acidic residues" evidence="7">
    <location>
        <begin position="1578"/>
        <end position="1591"/>
    </location>
</feature>
<accession>A0A7H8QJD6</accession>
<evidence type="ECO:0000256" key="6">
    <source>
        <dbReference type="ARBA" id="ARBA00023306"/>
    </source>
</evidence>
<dbReference type="KEGG" id="trg:TRUGW13939_00740"/>
<feature type="compositionally biased region" description="Acidic residues" evidence="7">
    <location>
        <begin position="1341"/>
        <end position="1351"/>
    </location>
</feature>
<evidence type="ECO:0000256" key="2">
    <source>
        <dbReference type="ARBA" id="ARBA00004574"/>
    </source>
</evidence>
<feature type="compositionally biased region" description="Basic and acidic residues" evidence="7">
    <location>
        <begin position="1402"/>
        <end position="1415"/>
    </location>
</feature>
<keyword evidence="6" id="KW-0131">Cell cycle</keyword>
<comment type="subcellular location">
    <subcellularLocation>
        <location evidence="2">Chromosome</location>
        <location evidence="2">Telomere</location>
    </subcellularLocation>
    <subcellularLocation>
        <location evidence="1">Nucleus</location>
    </subcellularLocation>
</comment>
<dbReference type="GO" id="GO:0140445">
    <property type="term" value="C:chromosome, telomeric repeat region"/>
    <property type="evidence" value="ECO:0007669"/>
    <property type="project" value="TreeGrafter"/>
</dbReference>
<keyword evidence="3" id="KW-0158">Chromosome</keyword>
<dbReference type="GO" id="GO:0000723">
    <property type="term" value="P:telomere maintenance"/>
    <property type="evidence" value="ECO:0007669"/>
    <property type="project" value="TreeGrafter"/>
</dbReference>
<evidence type="ECO:0000256" key="7">
    <source>
        <dbReference type="SAM" id="MobiDB-lite"/>
    </source>
</evidence>
<dbReference type="InterPro" id="IPR022031">
    <property type="entry name" value="Rif1_N"/>
</dbReference>
<dbReference type="GeneID" id="55988253"/>
<feature type="compositionally biased region" description="Basic residues" evidence="7">
    <location>
        <begin position="1298"/>
        <end position="1307"/>
    </location>
</feature>
<evidence type="ECO:0000313" key="9">
    <source>
        <dbReference type="EMBL" id="QKX53661.1"/>
    </source>
</evidence>
<evidence type="ECO:0000256" key="3">
    <source>
        <dbReference type="ARBA" id="ARBA00022454"/>
    </source>
</evidence>
<feature type="compositionally biased region" description="Polar residues" evidence="7">
    <location>
        <begin position="1422"/>
        <end position="1451"/>
    </location>
</feature>
<feature type="region of interest" description="Disordered" evidence="7">
    <location>
        <begin position="1377"/>
        <end position="1599"/>
    </location>
</feature>
<evidence type="ECO:0000259" key="8">
    <source>
        <dbReference type="Pfam" id="PF12231"/>
    </source>
</evidence>
<protein>
    <recommendedName>
        <fullName evidence="8">Telomere-associated protein Rif1 N-terminal domain-containing protein</fullName>
    </recommendedName>
</protein>
<gene>
    <name evidence="9" type="ORF">TRUGW13939_00740</name>
</gene>
<dbReference type="GO" id="GO:0005634">
    <property type="term" value="C:nucleus"/>
    <property type="evidence" value="ECO:0007669"/>
    <property type="project" value="UniProtKB-SubCell"/>
</dbReference>
<proteinExistence type="predicted"/>
<feature type="region of interest" description="Disordered" evidence="7">
    <location>
        <begin position="1057"/>
        <end position="1076"/>
    </location>
</feature>
<feature type="compositionally biased region" description="Basic and acidic residues" evidence="7">
    <location>
        <begin position="1155"/>
        <end position="1165"/>
    </location>
</feature>
<dbReference type="Pfam" id="PF12231">
    <property type="entry name" value="Rif1_N"/>
    <property type="match status" value="1"/>
</dbReference>
<keyword evidence="4" id="KW-0779">Telomere</keyword>